<dbReference type="InterPro" id="IPR053745">
    <property type="entry name" value="Viral_Tail_Comp_sf"/>
</dbReference>
<protein>
    <recommendedName>
        <fullName evidence="3">DUF3168 domain-containing protein</fullName>
    </recommendedName>
</protein>
<evidence type="ECO:0000313" key="1">
    <source>
        <dbReference type="EMBL" id="RGP57074.1"/>
    </source>
</evidence>
<dbReference type="Proteomes" id="UP000265411">
    <property type="component" value="Unassembled WGS sequence"/>
</dbReference>
<dbReference type="RefSeq" id="WP_118129810.1">
    <property type="nucleotide sequence ID" value="NZ_LMAZ01000001.1"/>
</dbReference>
<dbReference type="AlphaFoldDB" id="A0A395RAB5"/>
<evidence type="ECO:0008006" key="3">
    <source>
        <dbReference type="Google" id="ProtNLM"/>
    </source>
</evidence>
<proteinExistence type="predicted"/>
<dbReference type="InterPro" id="IPR021508">
    <property type="entry name" value="Gp17-like"/>
</dbReference>
<sequence>MNAPIFALCKASPAVTALLGNAPLRLYPGEADEGTPYPYAIWQGIGGAPENYLGDTPNMDGYSLQIDCWAETATGASDVAKAIRDAIEGSAYVVSNRGLSRDPETKHYRYSFDVDWLVER</sequence>
<dbReference type="Gene3D" id="3.30.2000.30">
    <property type="match status" value="1"/>
</dbReference>
<organism evidence="1 2">
    <name type="scientific">Pseudomonas abyssi</name>
    <dbReference type="NCBI Taxonomy" id="170540"/>
    <lineage>
        <taxon>Bacteria</taxon>
        <taxon>Pseudomonadati</taxon>
        <taxon>Pseudomonadota</taxon>
        <taxon>Gammaproteobacteria</taxon>
        <taxon>Pseudomonadales</taxon>
        <taxon>Pseudomonadaceae</taxon>
        <taxon>Pseudomonas</taxon>
    </lineage>
</organism>
<comment type="caution">
    <text evidence="1">The sequence shown here is derived from an EMBL/GenBank/DDBJ whole genome shotgun (WGS) entry which is preliminary data.</text>
</comment>
<dbReference type="EMBL" id="LMAZ01000001">
    <property type="protein sequence ID" value="RGP57074.1"/>
    <property type="molecule type" value="Genomic_DNA"/>
</dbReference>
<dbReference type="Pfam" id="PF11367">
    <property type="entry name" value="Tail_completion_gp17"/>
    <property type="match status" value="1"/>
</dbReference>
<reference evidence="1 2" key="1">
    <citation type="journal article" date="2018" name="Syst. Appl. Microbiol.">
        <title>Pseudomonas gallaeciensis sp. nov., isolated from crude-oil-contaminated intertidal sand samples after the Prestige oil spill.</title>
        <authorList>
            <person name="Mulet M."/>
            <person name="Sanchez D."/>
            <person name="Rodriguez A.C."/>
            <person name="Nogales B."/>
            <person name="Bosch R."/>
            <person name="Busquets A."/>
            <person name="Gomila M."/>
            <person name="Lalucat J."/>
            <person name="Garcia-Valdes E."/>
        </authorList>
    </citation>
    <scope>NUCLEOTIDE SEQUENCE [LARGE SCALE GENOMIC DNA]</scope>
    <source>
        <strain evidence="1 2">V113</strain>
    </source>
</reference>
<name>A0A395RAB5_9PSED</name>
<accession>A0A395RAB5</accession>
<gene>
    <name evidence="1" type="ORF">ASB58_07010</name>
</gene>
<keyword evidence="2" id="KW-1185">Reference proteome</keyword>
<evidence type="ECO:0000313" key="2">
    <source>
        <dbReference type="Proteomes" id="UP000265411"/>
    </source>
</evidence>
<dbReference type="OrthoDB" id="5739856at2"/>